<dbReference type="Gene3D" id="3.30.460.10">
    <property type="entry name" value="Beta Polymerase, domain 2"/>
    <property type="match status" value="1"/>
</dbReference>
<dbReference type="GO" id="GO:0016779">
    <property type="term" value="F:nucleotidyltransferase activity"/>
    <property type="evidence" value="ECO:0007669"/>
    <property type="project" value="UniProtKB-KW"/>
</dbReference>
<dbReference type="AlphaFoldDB" id="A0A537K6G3"/>
<keyword evidence="2" id="KW-0808">Transferase</keyword>
<comment type="caution">
    <text evidence="2">The sequence shown here is derived from an EMBL/GenBank/DDBJ whole genome shotgun (WGS) entry which is preliminary data.</text>
</comment>
<reference evidence="2 3" key="1">
    <citation type="journal article" date="2019" name="Nat. Microbiol.">
        <title>Mediterranean grassland soil C-N compound turnover is dependent on rainfall and depth, and is mediated by genomically divergent microorganisms.</title>
        <authorList>
            <person name="Diamond S."/>
            <person name="Andeer P.F."/>
            <person name="Li Z."/>
            <person name="Crits-Christoph A."/>
            <person name="Burstein D."/>
            <person name="Anantharaman K."/>
            <person name="Lane K.R."/>
            <person name="Thomas B.C."/>
            <person name="Pan C."/>
            <person name="Northen T.R."/>
            <person name="Banfield J.F."/>
        </authorList>
    </citation>
    <scope>NUCLEOTIDE SEQUENCE [LARGE SCALE GENOMIC DNA]</scope>
    <source>
        <strain evidence="2">NP_3</strain>
    </source>
</reference>
<feature type="region of interest" description="Disordered" evidence="1">
    <location>
        <begin position="1"/>
        <end position="30"/>
    </location>
</feature>
<evidence type="ECO:0000313" key="3">
    <source>
        <dbReference type="Proteomes" id="UP000318509"/>
    </source>
</evidence>
<evidence type="ECO:0000313" key="2">
    <source>
        <dbReference type="EMBL" id="TMI91334.1"/>
    </source>
</evidence>
<dbReference type="InterPro" id="IPR043519">
    <property type="entry name" value="NT_sf"/>
</dbReference>
<dbReference type="InterPro" id="IPR007530">
    <property type="entry name" value="Aminoglycoside_adenylylTfrase"/>
</dbReference>
<keyword evidence="2" id="KW-0548">Nucleotidyltransferase</keyword>
<dbReference type="SUPFAM" id="SSF81631">
    <property type="entry name" value="PAP/OAS1 substrate-binding domain"/>
    <property type="match status" value="1"/>
</dbReference>
<dbReference type="SUPFAM" id="SSF81301">
    <property type="entry name" value="Nucleotidyltransferase"/>
    <property type="match status" value="1"/>
</dbReference>
<accession>A0A537K6G3</accession>
<sequence>MSVSCSPRAGRRSRRCGGSPGGSKRGMDQGSAGELLRRICAWAEQRPDIRALVLTGSHARGQADNLSDLDLEFFTREPERYVQSDRWMADIGAVGVYLSLQNDRGLPTRLVIFDDGLKADFTICPVAALVDGVRTRKLAPLYERGYRVLVDKDGMAGRLPAASLKPSASVPPTEEAFTNIVREFWFEIYHVAKYLKRGDLWAVKYRDWMTKELLLTMLGWNERALHGWDRQTEHLGIRMEEWVGPEVWARLMGAFAHFDAADSWKALDVTADLFRRVAQETASRLGYCYPQDVDERLSRYVESLRGQ</sequence>
<proteinExistence type="predicted"/>
<dbReference type="EMBL" id="VBAK01000097">
    <property type="protein sequence ID" value="TMI91334.1"/>
    <property type="molecule type" value="Genomic_DNA"/>
</dbReference>
<protein>
    <submittedName>
        <fullName evidence="2">Aminoglycoside adenylyltransferase</fullName>
    </submittedName>
</protein>
<dbReference type="Pfam" id="PF04439">
    <property type="entry name" value="Adenyl_transf"/>
    <property type="match status" value="1"/>
</dbReference>
<organism evidence="2 3">
    <name type="scientific">Candidatus Segetimicrobium genomatis</name>
    <dbReference type="NCBI Taxonomy" id="2569760"/>
    <lineage>
        <taxon>Bacteria</taxon>
        <taxon>Bacillati</taxon>
        <taxon>Candidatus Sysuimicrobiota</taxon>
        <taxon>Candidatus Sysuimicrobiia</taxon>
        <taxon>Candidatus Sysuimicrobiales</taxon>
        <taxon>Candidatus Segetimicrobiaceae</taxon>
        <taxon>Candidatus Segetimicrobium</taxon>
    </lineage>
</organism>
<dbReference type="CDD" id="cd05403">
    <property type="entry name" value="NT_KNTase_like"/>
    <property type="match status" value="1"/>
</dbReference>
<name>A0A537K6G3_9BACT</name>
<dbReference type="Gene3D" id="1.20.120.330">
    <property type="entry name" value="Nucleotidyltransferases domain 2"/>
    <property type="match status" value="1"/>
</dbReference>
<evidence type="ECO:0000256" key="1">
    <source>
        <dbReference type="SAM" id="MobiDB-lite"/>
    </source>
</evidence>
<gene>
    <name evidence="2" type="ORF">E6H00_04280</name>
</gene>
<dbReference type="Proteomes" id="UP000318509">
    <property type="component" value="Unassembled WGS sequence"/>
</dbReference>